<proteinExistence type="inferred from homology"/>
<comment type="similarity">
    <text evidence="1">Belongs to the sigma-70 factor family. ECF subfamily.</text>
</comment>
<keyword evidence="4" id="KW-0804">Transcription</keyword>
<keyword evidence="3" id="KW-0731">Sigma factor</keyword>
<dbReference type="Gene3D" id="1.10.10.10">
    <property type="entry name" value="Winged helix-like DNA-binding domain superfamily/Winged helix DNA-binding domain"/>
    <property type="match status" value="1"/>
</dbReference>
<evidence type="ECO:0000256" key="1">
    <source>
        <dbReference type="ARBA" id="ARBA00010641"/>
    </source>
</evidence>
<feature type="domain" description="RNA polymerase sigma factor 70 region 4 type 2" evidence="5">
    <location>
        <begin position="143"/>
        <end position="184"/>
    </location>
</feature>
<comment type="caution">
    <text evidence="6">The sequence shown here is derived from an EMBL/GenBank/DDBJ whole genome shotgun (WGS) entry which is preliminary data.</text>
</comment>
<dbReference type="EMBL" id="BAAASG010000009">
    <property type="protein sequence ID" value="GAA2497135.1"/>
    <property type="molecule type" value="Genomic_DNA"/>
</dbReference>
<keyword evidence="7" id="KW-1185">Reference proteome</keyword>
<evidence type="ECO:0000313" key="7">
    <source>
        <dbReference type="Proteomes" id="UP001501777"/>
    </source>
</evidence>
<dbReference type="InterPro" id="IPR036388">
    <property type="entry name" value="WH-like_DNA-bd_sf"/>
</dbReference>
<sequence length="211" mass="23903">MTGPQPDPAGRTRRSSDFVMPPEFWDFHARYDRACFEYSRIHLGGNALAARRLVNRTFLYLATIWPRLEAMENPGAYAWALFKQRVHGELTAQGRSPATTETLAFARAIRAASAPLLGAFRSAFQAEYGEEIAELEEGLGLFRQMSRLSERQFDVILLRDVLEFDTRDTALIMGIREATVRSTRRTAIHRLATAMGYRTENAPDTADDEKE</sequence>
<dbReference type="Pfam" id="PF08281">
    <property type="entry name" value="Sigma70_r4_2"/>
    <property type="match status" value="1"/>
</dbReference>
<dbReference type="InterPro" id="IPR013249">
    <property type="entry name" value="RNA_pol_sigma70_r4_t2"/>
</dbReference>
<accession>A0ABN3M9F8</accession>
<dbReference type="SUPFAM" id="SSF88659">
    <property type="entry name" value="Sigma3 and sigma4 domains of RNA polymerase sigma factors"/>
    <property type="match status" value="1"/>
</dbReference>
<evidence type="ECO:0000256" key="4">
    <source>
        <dbReference type="ARBA" id="ARBA00023163"/>
    </source>
</evidence>
<reference evidence="6 7" key="1">
    <citation type="journal article" date="2019" name="Int. J. Syst. Evol. Microbiol.">
        <title>The Global Catalogue of Microorganisms (GCM) 10K type strain sequencing project: providing services to taxonomists for standard genome sequencing and annotation.</title>
        <authorList>
            <consortium name="The Broad Institute Genomics Platform"/>
            <consortium name="The Broad Institute Genome Sequencing Center for Infectious Disease"/>
            <person name="Wu L."/>
            <person name="Ma J."/>
        </authorList>
    </citation>
    <scope>NUCLEOTIDE SEQUENCE [LARGE SCALE GENOMIC DNA]</scope>
    <source>
        <strain evidence="6 7">JCM 4395</strain>
    </source>
</reference>
<evidence type="ECO:0000313" key="6">
    <source>
        <dbReference type="EMBL" id="GAA2497135.1"/>
    </source>
</evidence>
<protein>
    <recommendedName>
        <fullName evidence="5">RNA polymerase sigma factor 70 region 4 type 2 domain-containing protein</fullName>
    </recommendedName>
</protein>
<organism evidence="6 7">
    <name type="scientific">Streptomyces longisporus</name>
    <dbReference type="NCBI Taxonomy" id="1948"/>
    <lineage>
        <taxon>Bacteria</taxon>
        <taxon>Bacillati</taxon>
        <taxon>Actinomycetota</taxon>
        <taxon>Actinomycetes</taxon>
        <taxon>Kitasatosporales</taxon>
        <taxon>Streptomycetaceae</taxon>
        <taxon>Streptomyces</taxon>
    </lineage>
</organism>
<dbReference type="RefSeq" id="WP_344402022.1">
    <property type="nucleotide sequence ID" value="NZ_BAAASG010000009.1"/>
</dbReference>
<name>A0ABN3M9F8_STRLO</name>
<evidence type="ECO:0000256" key="3">
    <source>
        <dbReference type="ARBA" id="ARBA00023082"/>
    </source>
</evidence>
<gene>
    <name evidence="6" type="ORF">GCM10010276_42770</name>
</gene>
<dbReference type="Proteomes" id="UP001501777">
    <property type="component" value="Unassembled WGS sequence"/>
</dbReference>
<keyword evidence="2" id="KW-0805">Transcription regulation</keyword>
<evidence type="ECO:0000259" key="5">
    <source>
        <dbReference type="Pfam" id="PF08281"/>
    </source>
</evidence>
<evidence type="ECO:0000256" key="2">
    <source>
        <dbReference type="ARBA" id="ARBA00023015"/>
    </source>
</evidence>
<dbReference type="InterPro" id="IPR013324">
    <property type="entry name" value="RNA_pol_sigma_r3/r4-like"/>
</dbReference>